<dbReference type="RefSeq" id="WP_199027870.1">
    <property type="nucleotide sequence ID" value="NZ_AP028420.1"/>
</dbReference>
<gene>
    <name evidence="1" type="ORF">JGT27_08080</name>
</gene>
<dbReference type="Proteomes" id="UP000641429">
    <property type="component" value="Unassembled WGS sequence"/>
</dbReference>
<evidence type="ECO:0000313" key="1">
    <source>
        <dbReference type="EMBL" id="MBJ6595650.1"/>
    </source>
</evidence>
<dbReference type="EMBL" id="JAELXN010000023">
    <property type="protein sequence ID" value="MBJ6595650.1"/>
    <property type="molecule type" value="Genomic_DNA"/>
</dbReference>
<evidence type="ECO:0000313" key="2">
    <source>
        <dbReference type="Proteomes" id="UP000641429"/>
    </source>
</evidence>
<reference evidence="1" key="1">
    <citation type="submission" date="2020-12" db="EMBL/GenBank/DDBJ databases">
        <title>Molecular epidemiology of VIM- metallo-b-lactamase-producing Enterobacter cloacae complex isolated in France between 2015 and 2018.</title>
        <authorList>
            <person name="Emeraud C."/>
            <person name="Petit C."/>
            <person name="Bonnin R."/>
            <person name="Naas T."/>
            <person name="Dortet L."/>
        </authorList>
    </citation>
    <scope>NUCLEOTIDE SEQUENCE</scope>
    <source>
        <strain evidence="1">170C2</strain>
    </source>
</reference>
<dbReference type="AlphaFoldDB" id="A0A8I1G110"/>
<sequence>MQEVIWSEQAIQAGSTRISISGANNVFCSALVMLFRNIISPDIITMPEIQVQVFVGMTLPQVFVWRMKEVAAMEGKIPRIVFCTDSCFRMLSGTCGYEQTLFITPDTRIYVVAELIKRWSAGYASQPSGNVLPLLTACDNRTMQMLEKDIPLPLEARRLFRSVKTLYCQRALLSDRIGTHSRQELYLKARLILSQNQTLALR</sequence>
<name>A0A8I1G110_ENTAS</name>
<accession>A0A8I1G110</accession>
<organism evidence="1 2">
    <name type="scientific">Enterobacter asburiae</name>
    <dbReference type="NCBI Taxonomy" id="61645"/>
    <lineage>
        <taxon>Bacteria</taxon>
        <taxon>Pseudomonadati</taxon>
        <taxon>Pseudomonadota</taxon>
        <taxon>Gammaproteobacteria</taxon>
        <taxon>Enterobacterales</taxon>
        <taxon>Enterobacteriaceae</taxon>
        <taxon>Enterobacter</taxon>
        <taxon>Enterobacter cloacae complex</taxon>
    </lineage>
</organism>
<proteinExistence type="predicted"/>
<protein>
    <submittedName>
        <fullName evidence="1">Uncharacterized protein</fullName>
    </submittedName>
</protein>
<comment type="caution">
    <text evidence="1">The sequence shown here is derived from an EMBL/GenBank/DDBJ whole genome shotgun (WGS) entry which is preliminary data.</text>
</comment>